<dbReference type="AlphaFoldDB" id="A0A5J4QWA8"/>
<dbReference type="EMBL" id="SNRW01044077">
    <property type="protein sequence ID" value="KAA6325615.1"/>
    <property type="molecule type" value="Genomic_DNA"/>
</dbReference>
<dbReference type="Proteomes" id="UP000324800">
    <property type="component" value="Unassembled WGS sequence"/>
</dbReference>
<accession>A0A5J4QWA8</accession>
<gene>
    <name evidence="1" type="ORF">EZS28_054047</name>
</gene>
<comment type="caution">
    <text evidence="1">The sequence shown here is derived from an EMBL/GenBank/DDBJ whole genome shotgun (WGS) entry which is preliminary data.</text>
</comment>
<proteinExistence type="predicted"/>
<evidence type="ECO:0000313" key="1">
    <source>
        <dbReference type="EMBL" id="KAA6325615.1"/>
    </source>
</evidence>
<evidence type="ECO:0000313" key="2">
    <source>
        <dbReference type="Proteomes" id="UP000324800"/>
    </source>
</evidence>
<name>A0A5J4QWA8_9EUKA</name>
<sequence>MDRIMMIELKVYIARREQAIPPVQTATGAPVYMSNLRIAQEEAIHRRNNISPNIDEDSSVSWTIPESINLVIDIPISNFRTAQQLLAAQDNQE</sequence>
<reference evidence="1 2" key="1">
    <citation type="submission" date="2019-03" db="EMBL/GenBank/DDBJ databases">
        <title>Single cell metagenomics reveals metabolic interactions within the superorganism composed of flagellate Streblomastix strix and complex community of Bacteroidetes bacteria on its surface.</title>
        <authorList>
            <person name="Treitli S.C."/>
            <person name="Kolisko M."/>
            <person name="Husnik F."/>
            <person name="Keeling P."/>
            <person name="Hampl V."/>
        </authorList>
    </citation>
    <scope>NUCLEOTIDE SEQUENCE [LARGE SCALE GENOMIC DNA]</scope>
    <source>
        <strain evidence="1">ST1C</strain>
    </source>
</reference>
<protein>
    <submittedName>
        <fullName evidence="1">Uncharacterized protein</fullName>
    </submittedName>
</protein>
<organism evidence="1 2">
    <name type="scientific">Streblomastix strix</name>
    <dbReference type="NCBI Taxonomy" id="222440"/>
    <lineage>
        <taxon>Eukaryota</taxon>
        <taxon>Metamonada</taxon>
        <taxon>Preaxostyla</taxon>
        <taxon>Oxymonadida</taxon>
        <taxon>Streblomastigidae</taxon>
        <taxon>Streblomastix</taxon>
    </lineage>
</organism>